<sequence>MNDGNWLTDFFESYTAGSDSWDIRGKAEQVQEHAADAWLAELADQNRNLPVDELGGAPPPPPDAYAKDFISEIPSHFLWLETRDPSDLPAKLEAMVSATTRLDIELPHGIETLSSRLDDTDHFTGRTPHAFANFLNIAKDAAHAQSSFANELATAVTQMNKLLGAARDDVYSIADETIAALDEIRDGGSGDGGAMAFAVAGAIVGVGAAVTGGTAAIAWALVSGVVGVTGTAVTSAGVSGDSVEDVLAQMN</sequence>
<dbReference type="KEGG" id="sna:Snas_0512"/>
<dbReference type="Proteomes" id="UP000000844">
    <property type="component" value="Chromosome"/>
</dbReference>
<evidence type="ECO:0000313" key="1">
    <source>
        <dbReference type="EMBL" id="ADD40227.1"/>
    </source>
</evidence>
<proteinExistence type="predicted"/>
<name>D3Q5S8_STANL</name>
<keyword evidence="2" id="KW-1185">Reference proteome</keyword>
<organism evidence="1 2">
    <name type="scientific">Stackebrandtia nassauensis (strain DSM 44728 / CIP 108903 / NRRL B-16338 / NBRC 102104 / LLR-40K-21)</name>
    <dbReference type="NCBI Taxonomy" id="446470"/>
    <lineage>
        <taxon>Bacteria</taxon>
        <taxon>Bacillati</taxon>
        <taxon>Actinomycetota</taxon>
        <taxon>Actinomycetes</taxon>
        <taxon>Glycomycetales</taxon>
        <taxon>Glycomycetaceae</taxon>
        <taxon>Stackebrandtia</taxon>
    </lineage>
</organism>
<evidence type="ECO:0000313" key="2">
    <source>
        <dbReference type="Proteomes" id="UP000000844"/>
    </source>
</evidence>
<dbReference type="EMBL" id="CP001778">
    <property type="protein sequence ID" value="ADD40227.1"/>
    <property type="molecule type" value="Genomic_DNA"/>
</dbReference>
<dbReference type="STRING" id="446470.Snas_0512"/>
<reference evidence="1 2" key="1">
    <citation type="journal article" date="2009" name="Stand. Genomic Sci.">
        <title>Complete genome sequence of Stackebrandtia nassauensis type strain (LLR-40K-21).</title>
        <authorList>
            <person name="Munk C."/>
            <person name="Lapidus A."/>
            <person name="Copeland A."/>
            <person name="Jando M."/>
            <person name="Mayilraj S."/>
            <person name="Glavina Del Rio T."/>
            <person name="Nolan M."/>
            <person name="Chen F."/>
            <person name="Lucas S."/>
            <person name="Tice H."/>
            <person name="Cheng J.F."/>
            <person name="Han C."/>
            <person name="Detter J.C."/>
            <person name="Bruce D."/>
            <person name="Goodwin L."/>
            <person name="Chain P."/>
            <person name="Pitluck S."/>
            <person name="Goker M."/>
            <person name="Ovchinikova G."/>
            <person name="Pati A."/>
            <person name="Ivanova N."/>
            <person name="Mavromatis K."/>
            <person name="Chen A."/>
            <person name="Palaniappan K."/>
            <person name="Land M."/>
            <person name="Hauser L."/>
            <person name="Chang Y.J."/>
            <person name="Jeffries C.D."/>
            <person name="Bristow J."/>
            <person name="Eisen J.A."/>
            <person name="Markowitz V."/>
            <person name="Hugenholtz P."/>
            <person name="Kyrpides N.C."/>
            <person name="Klenk H.P."/>
        </authorList>
    </citation>
    <scope>NUCLEOTIDE SEQUENCE [LARGE SCALE GENOMIC DNA]</scope>
    <source>
        <strain evidence="2">DSM 44728 / CIP 108903 / NRRL B-16338 / NBRC 102104 / LLR-40K-21</strain>
    </source>
</reference>
<dbReference type="RefSeq" id="WP_013015798.1">
    <property type="nucleotide sequence ID" value="NC_013947.1"/>
</dbReference>
<dbReference type="HOGENOM" id="CLU_1106581_0_0_11"/>
<dbReference type="AlphaFoldDB" id="D3Q5S8"/>
<gene>
    <name evidence="1" type="ordered locus">Snas_0512</name>
</gene>
<protein>
    <submittedName>
        <fullName evidence="1">Uncharacterized protein</fullName>
    </submittedName>
</protein>
<accession>D3Q5S8</accession>